<dbReference type="InterPro" id="IPR012340">
    <property type="entry name" value="NA-bd_OB-fold"/>
</dbReference>
<dbReference type="Proteomes" id="UP001155144">
    <property type="component" value="Unassembled WGS sequence"/>
</dbReference>
<dbReference type="Proteomes" id="UP001155110">
    <property type="component" value="Unassembled WGS sequence"/>
</dbReference>
<keyword evidence="3 6" id="KW-1133">Transmembrane helix</keyword>
<name>A0A9X2USD2_9BACT</name>
<evidence type="ECO:0000313" key="9">
    <source>
        <dbReference type="EMBL" id="MCS3708675.1"/>
    </source>
</evidence>
<dbReference type="Proteomes" id="UP001155034">
    <property type="component" value="Unassembled WGS sequence"/>
</dbReference>
<accession>A0A9X2USD2</accession>
<proteinExistence type="predicted"/>
<keyword evidence="4 6" id="KW-0472">Membrane</keyword>
<evidence type="ECO:0000256" key="1">
    <source>
        <dbReference type="ARBA" id="ARBA00004141"/>
    </source>
</evidence>
<evidence type="ECO:0000256" key="4">
    <source>
        <dbReference type="ARBA" id="ARBA00023136"/>
    </source>
</evidence>
<dbReference type="GO" id="GO:0008233">
    <property type="term" value="F:peptidase activity"/>
    <property type="evidence" value="ECO:0007669"/>
    <property type="project" value="UniProtKB-KW"/>
</dbReference>
<dbReference type="EMBL" id="JANUAU010000004">
    <property type="protein sequence ID" value="MCS3677576.1"/>
    <property type="molecule type" value="Genomic_DNA"/>
</dbReference>
<evidence type="ECO:0000256" key="6">
    <source>
        <dbReference type="SAM" id="Phobius"/>
    </source>
</evidence>
<dbReference type="EMBL" id="JANTZM010000005">
    <property type="protein sequence ID" value="MCS4157301.1"/>
    <property type="molecule type" value="Genomic_DNA"/>
</dbReference>
<gene>
    <name evidence="12" type="ORF">GGP45_000261</name>
    <name evidence="9" type="ORF">GGP61_000262</name>
    <name evidence="8" type="ORF">GGP71_001499</name>
    <name evidence="10" type="ORF">GGP82_000249</name>
    <name evidence="11" type="ORF">GGP83_001120</name>
    <name evidence="13" type="ORF">GGP99_001260</name>
</gene>
<keyword evidence="11" id="KW-0378">Hydrolase</keyword>
<dbReference type="Gene3D" id="2.40.50.140">
    <property type="entry name" value="Nucleic acid-binding proteins"/>
    <property type="match status" value="1"/>
</dbReference>
<organism evidence="11 14">
    <name type="scientific">Salinibacter ruber</name>
    <dbReference type="NCBI Taxonomy" id="146919"/>
    <lineage>
        <taxon>Bacteria</taxon>
        <taxon>Pseudomonadati</taxon>
        <taxon>Rhodothermota</taxon>
        <taxon>Rhodothermia</taxon>
        <taxon>Rhodothermales</taxon>
        <taxon>Salinibacteraceae</taxon>
        <taxon>Salinibacter</taxon>
    </lineage>
</organism>
<keyword evidence="2 6" id="KW-0812">Transmembrane</keyword>
<evidence type="ECO:0000313" key="10">
    <source>
        <dbReference type="EMBL" id="MCS3863718.1"/>
    </source>
</evidence>
<dbReference type="PANTHER" id="PTHR33507:SF3">
    <property type="entry name" value="INNER MEMBRANE PROTEIN YBBJ"/>
    <property type="match status" value="1"/>
</dbReference>
<dbReference type="EMBL" id="JANUBB010000004">
    <property type="protein sequence ID" value="MCS3951178.1"/>
    <property type="molecule type" value="Genomic_DNA"/>
</dbReference>
<feature type="region of interest" description="Disordered" evidence="5">
    <location>
        <begin position="159"/>
        <end position="198"/>
    </location>
</feature>
<dbReference type="GO" id="GO:0006508">
    <property type="term" value="P:proteolysis"/>
    <property type="evidence" value="ECO:0007669"/>
    <property type="project" value="UniProtKB-KW"/>
</dbReference>
<dbReference type="Proteomes" id="UP001155010">
    <property type="component" value="Unassembled WGS sequence"/>
</dbReference>
<dbReference type="GO" id="GO:0005886">
    <property type="term" value="C:plasma membrane"/>
    <property type="evidence" value="ECO:0007669"/>
    <property type="project" value="TreeGrafter"/>
</dbReference>
<evidence type="ECO:0000313" key="11">
    <source>
        <dbReference type="EMBL" id="MCS3951178.1"/>
    </source>
</evidence>
<feature type="domain" description="NfeD-like C-terminal" evidence="7">
    <location>
        <begin position="94"/>
        <end position="149"/>
    </location>
</feature>
<keyword evidence="11" id="KW-0645">Protease</keyword>
<evidence type="ECO:0000256" key="3">
    <source>
        <dbReference type="ARBA" id="ARBA00022989"/>
    </source>
</evidence>
<dbReference type="EMBL" id="JANUAE010000001">
    <property type="protein sequence ID" value="MCS3708675.1"/>
    <property type="molecule type" value="Genomic_DNA"/>
</dbReference>
<dbReference type="AlphaFoldDB" id="A0A9X2USD2"/>
<evidence type="ECO:0000313" key="12">
    <source>
        <dbReference type="EMBL" id="MCS4119943.1"/>
    </source>
</evidence>
<evidence type="ECO:0000256" key="2">
    <source>
        <dbReference type="ARBA" id="ARBA00022692"/>
    </source>
</evidence>
<protein>
    <submittedName>
        <fullName evidence="11">Membrane protein implicated in regulation of membrane protease activity</fullName>
    </submittedName>
</protein>
<reference evidence="11" key="1">
    <citation type="submission" date="2022-08" db="EMBL/GenBank/DDBJ databases">
        <title>Genomic Encyclopedia of Type Strains, Phase V (KMG-V): Genome sequencing to study the core and pangenomes of soil and plant-associated prokaryotes.</title>
        <authorList>
            <person name="Whitman W."/>
        </authorList>
    </citation>
    <scope>NUCLEOTIDE SEQUENCE</scope>
    <source>
        <strain evidence="8">0</strain>
        <strain evidence="10">SP2016B</strain>
        <strain evidence="11">SP2017</strain>
        <strain evidence="13">SP3002</strain>
        <strain evidence="12">SP3026</strain>
        <strain evidence="9">SP3049</strain>
    </source>
</reference>
<dbReference type="EMBL" id="JANUBL010000001">
    <property type="protein sequence ID" value="MCS4119943.1"/>
    <property type="molecule type" value="Genomic_DNA"/>
</dbReference>
<comment type="caution">
    <text evidence="11">The sequence shown here is derived from an EMBL/GenBank/DDBJ whole genome shotgun (WGS) entry which is preliminary data.</text>
</comment>
<dbReference type="Proteomes" id="UP001155027">
    <property type="component" value="Unassembled WGS sequence"/>
</dbReference>
<evidence type="ECO:0000313" key="8">
    <source>
        <dbReference type="EMBL" id="MCS3677576.1"/>
    </source>
</evidence>
<dbReference type="EMBL" id="JANTYZ010000001">
    <property type="protein sequence ID" value="MCS3863718.1"/>
    <property type="molecule type" value="Genomic_DNA"/>
</dbReference>
<dbReference type="InterPro" id="IPR052165">
    <property type="entry name" value="Membrane_assoc_protease"/>
</dbReference>
<dbReference type="Pfam" id="PF01957">
    <property type="entry name" value="NfeD"/>
    <property type="match status" value="1"/>
</dbReference>
<evidence type="ECO:0000313" key="13">
    <source>
        <dbReference type="EMBL" id="MCS4157301.1"/>
    </source>
</evidence>
<feature type="transmembrane region" description="Helical" evidence="6">
    <location>
        <begin position="57"/>
        <end position="75"/>
    </location>
</feature>
<dbReference type="GeneID" id="83729172"/>
<evidence type="ECO:0000313" key="14">
    <source>
        <dbReference type="Proteomes" id="UP001155010"/>
    </source>
</evidence>
<evidence type="ECO:0000256" key="5">
    <source>
        <dbReference type="SAM" id="MobiDB-lite"/>
    </source>
</evidence>
<dbReference type="RefSeq" id="WP_011404956.1">
    <property type="nucleotide sequence ID" value="NZ_CALTRY010000006.1"/>
</dbReference>
<sequence>MDLDPTLLTWAFVVGGALLMLIEAVVPGGIAFFLGIGGVVVGGLRALGLLVDPLSSVVTWVFLSTGLTIALRPLMLRFVQGDVSLAMTDEDAEAMGETVTVVEAVGPESPGRIRFRGATWDARTLEGRLPDGAEAQLLYRDNLTWVVEPADHADLDAELSAAIGSDVSEGDANRSPSTDDTTSDDSGLGYDPSARSSS</sequence>
<dbReference type="Proteomes" id="UP001155057">
    <property type="component" value="Unassembled WGS sequence"/>
</dbReference>
<evidence type="ECO:0000259" key="7">
    <source>
        <dbReference type="Pfam" id="PF01957"/>
    </source>
</evidence>
<comment type="subcellular location">
    <subcellularLocation>
        <location evidence="1">Membrane</location>
        <topology evidence="1">Multi-pass membrane protein</topology>
    </subcellularLocation>
</comment>
<dbReference type="OMA" id="ICRDNIA"/>
<dbReference type="PANTHER" id="PTHR33507">
    <property type="entry name" value="INNER MEMBRANE PROTEIN YBBJ"/>
    <property type="match status" value="1"/>
</dbReference>
<dbReference type="InterPro" id="IPR002810">
    <property type="entry name" value="NfeD-like_C"/>
</dbReference>